<dbReference type="AlphaFoldDB" id="A0AAD6E5V3"/>
<comment type="caution">
    <text evidence="1">The sequence shown here is derived from an EMBL/GenBank/DDBJ whole genome shotgun (WGS) entry which is preliminary data.</text>
</comment>
<name>A0AAD6E5V3_9EURO</name>
<organism evidence="1 2">
    <name type="scientific">Penicillium hordei</name>
    <dbReference type="NCBI Taxonomy" id="40994"/>
    <lineage>
        <taxon>Eukaryota</taxon>
        <taxon>Fungi</taxon>
        <taxon>Dikarya</taxon>
        <taxon>Ascomycota</taxon>
        <taxon>Pezizomycotina</taxon>
        <taxon>Eurotiomycetes</taxon>
        <taxon>Eurotiomycetidae</taxon>
        <taxon>Eurotiales</taxon>
        <taxon>Aspergillaceae</taxon>
        <taxon>Penicillium</taxon>
    </lineage>
</organism>
<sequence>MQNLIKLLKSTTANYIAVDNDYVYWFDYYVKYMHRVVPQQIWDFVSLGDKGSVNKYFDCTLRDGDHHDPQTCPVLSIAMSYHVDYGFNDEKGFWDAVAARGIQKDWISFKEWDILNPCPPKDPLWPDTCQTGKVMLEDYPHPPDNMTFANPMDVISKSGDKFDPLELDILTTWTEIMFCFWDGDYDDTAEALSLPVFMLAQAVESMEQVKQLGKEEKELEETELIMRILTAVLLVVPFALEIVGEVAGLAWVVEAAVVVDIVGNAAVGVYDVVKNKASPAMAVVDILLGAMGRRTGKNYSNAASKRREMGVEDVSKFGDVFNRHDDALRKMIPVDRCKA</sequence>
<protein>
    <submittedName>
        <fullName evidence="1">Glycoside hydrolase family 71</fullName>
    </submittedName>
</protein>
<evidence type="ECO:0000313" key="2">
    <source>
        <dbReference type="Proteomes" id="UP001213799"/>
    </source>
</evidence>
<dbReference type="Proteomes" id="UP001213799">
    <property type="component" value="Unassembled WGS sequence"/>
</dbReference>
<evidence type="ECO:0000313" key="1">
    <source>
        <dbReference type="EMBL" id="KAJ5602341.1"/>
    </source>
</evidence>
<keyword evidence="1" id="KW-0378">Hydrolase</keyword>
<dbReference type="GeneID" id="81586596"/>
<keyword evidence="2" id="KW-1185">Reference proteome</keyword>
<reference evidence="1" key="1">
    <citation type="journal article" date="2023" name="IMA Fungus">
        <title>Comparative genomic study of the Penicillium genus elucidates a diverse pangenome and 15 lateral gene transfer events.</title>
        <authorList>
            <person name="Petersen C."/>
            <person name="Sorensen T."/>
            <person name="Nielsen M.R."/>
            <person name="Sondergaard T.E."/>
            <person name="Sorensen J.L."/>
            <person name="Fitzpatrick D.A."/>
            <person name="Frisvad J.C."/>
            <person name="Nielsen K.L."/>
        </authorList>
    </citation>
    <scope>NUCLEOTIDE SEQUENCE</scope>
    <source>
        <strain evidence="1">IBT 12815</strain>
    </source>
</reference>
<gene>
    <name evidence="1" type="ORF">N7537_005297</name>
</gene>
<reference evidence="1" key="2">
    <citation type="submission" date="2023-01" db="EMBL/GenBank/DDBJ databases">
        <authorList>
            <person name="Petersen C."/>
        </authorList>
    </citation>
    <scope>NUCLEOTIDE SEQUENCE</scope>
    <source>
        <strain evidence="1">IBT 12815</strain>
    </source>
</reference>
<proteinExistence type="predicted"/>
<accession>A0AAD6E5V3</accession>
<dbReference type="GO" id="GO:0016787">
    <property type="term" value="F:hydrolase activity"/>
    <property type="evidence" value="ECO:0007669"/>
    <property type="project" value="UniProtKB-KW"/>
</dbReference>
<dbReference type="EMBL" id="JAQJAE010000003">
    <property type="protein sequence ID" value="KAJ5602341.1"/>
    <property type="molecule type" value="Genomic_DNA"/>
</dbReference>
<dbReference type="RefSeq" id="XP_056752139.1">
    <property type="nucleotide sequence ID" value="XM_056896354.1"/>
</dbReference>